<dbReference type="Pfam" id="PF06445">
    <property type="entry name" value="GyrI-like"/>
    <property type="match status" value="1"/>
</dbReference>
<dbReference type="InterPro" id="IPR029442">
    <property type="entry name" value="GyrI-like"/>
</dbReference>
<dbReference type="SUPFAM" id="SSF55136">
    <property type="entry name" value="Probable bacterial effector-binding domain"/>
    <property type="match status" value="1"/>
</dbReference>
<proteinExistence type="predicted"/>
<dbReference type="Proteomes" id="UP000318017">
    <property type="component" value="Chromosome"/>
</dbReference>
<reference evidence="2 3" key="1">
    <citation type="submission" date="2019-02" db="EMBL/GenBank/DDBJ databases">
        <title>Deep-cultivation of Planctomycetes and their phenomic and genomic characterization uncovers novel biology.</title>
        <authorList>
            <person name="Wiegand S."/>
            <person name="Jogler M."/>
            <person name="Boedeker C."/>
            <person name="Pinto D."/>
            <person name="Vollmers J."/>
            <person name="Rivas-Marin E."/>
            <person name="Kohn T."/>
            <person name="Peeters S.H."/>
            <person name="Heuer A."/>
            <person name="Rast P."/>
            <person name="Oberbeckmann S."/>
            <person name="Bunk B."/>
            <person name="Jeske O."/>
            <person name="Meyerdierks A."/>
            <person name="Storesund J.E."/>
            <person name="Kallscheuer N."/>
            <person name="Luecker S."/>
            <person name="Lage O.M."/>
            <person name="Pohl T."/>
            <person name="Merkel B.J."/>
            <person name="Hornburger P."/>
            <person name="Mueller R.-W."/>
            <person name="Bruemmer F."/>
            <person name="Labrenz M."/>
            <person name="Spormann A.M."/>
            <person name="Op den Camp H."/>
            <person name="Overmann J."/>
            <person name="Amann R."/>
            <person name="Jetten M.S.M."/>
            <person name="Mascher T."/>
            <person name="Medema M.H."/>
            <person name="Devos D.P."/>
            <person name="Kaster A.-K."/>
            <person name="Ovreas L."/>
            <person name="Rohde M."/>
            <person name="Galperin M.Y."/>
            <person name="Jogler C."/>
        </authorList>
    </citation>
    <scope>NUCLEOTIDE SEQUENCE [LARGE SCALE GENOMIC DNA]</scope>
    <source>
        <strain evidence="2 3">Q31a</strain>
    </source>
</reference>
<dbReference type="AlphaFoldDB" id="A0A518G621"/>
<evidence type="ECO:0000313" key="3">
    <source>
        <dbReference type="Proteomes" id="UP000318017"/>
    </source>
</evidence>
<dbReference type="CDD" id="cd07818">
    <property type="entry name" value="SRPBCC_1"/>
    <property type="match status" value="1"/>
</dbReference>
<organism evidence="2 3">
    <name type="scientific">Aureliella helgolandensis</name>
    <dbReference type="NCBI Taxonomy" id="2527968"/>
    <lineage>
        <taxon>Bacteria</taxon>
        <taxon>Pseudomonadati</taxon>
        <taxon>Planctomycetota</taxon>
        <taxon>Planctomycetia</taxon>
        <taxon>Pirellulales</taxon>
        <taxon>Pirellulaceae</taxon>
        <taxon>Aureliella</taxon>
    </lineage>
</organism>
<keyword evidence="3" id="KW-1185">Reference proteome</keyword>
<dbReference type="InterPro" id="IPR019587">
    <property type="entry name" value="Polyketide_cyclase/dehydratase"/>
</dbReference>
<evidence type="ECO:0000259" key="1">
    <source>
        <dbReference type="SMART" id="SM00871"/>
    </source>
</evidence>
<name>A0A518G621_9BACT</name>
<dbReference type="Gene3D" id="3.30.530.20">
    <property type="match status" value="1"/>
</dbReference>
<accession>A0A518G621</accession>
<dbReference type="RefSeq" id="WP_145077406.1">
    <property type="nucleotide sequence ID" value="NZ_CP036298.1"/>
</dbReference>
<dbReference type="Pfam" id="PF10604">
    <property type="entry name" value="Polyketide_cyc2"/>
    <property type="match status" value="1"/>
</dbReference>
<dbReference type="InterPro" id="IPR010499">
    <property type="entry name" value="AraC_E-bd"/>
</dbReference>
<dbReference type="KEGG" id="ahel:Q31a_23480"/>
<dbReference type="SUPFAM" id="SSF55961">
    <property type="entry name" value="Bet v1-like"/>
    <property type="match status" value="1"/>
</dbReference>
<dbReference type="InterPro" id="IPR023393">
    <property type="entry name" value="START-like_dom_sf"/>
</dbReference>
<protein>
    <submittedName>
        <fullName evidence="2">Bacterial transcription activator, effector binding domain</fullName>
    </submittedName>
</protein>
<dbReference type="OrthoDB" id="9807923at2"/>
<sequence length="310" mass="34941">MPKFSVERSIEISKTPEEVYESVVDFGTWTKWSPWLCMEPDATVTVTPDRSSVGSVYAWDGDVVGAGEIEHQTLDPNRHIEEEIRFSKPFASKSKVEFEFVAVPNGTRLTWRMSGSLPWFLFWMTSQMESFIGMDYERGLKMFKEWIETGDVLSTTTVHGIASVGPLQVAGVRKQCHRDEIGSAMTGAFEEATRLLAQHVSSPCGEMVSVYHCFDIKKQTFDFTSGVVLPEMLDTLPPSLSRWSLPACDALHVTHIGSYEHLGNAWSAVHAHARAKKRKPSKLGSYEVYKNNPQDTDPSELRTEIYLPLR</sequence>
<dbReference type="SMART" id="SM00871">
    <property type="entry name" value="AraC_E_bind"/>
    <property type="match status" value="1"/>
</dbReference>
<dbReference type="InterPro" id="IPR011256">
    <property type="entry name" value="Reg_factor_effector_dom_sf"/>
</dbReference>
<dbReference type="EMBL" id="CP036298">
    <property type="protein sequence ID" value="QDV24035.1"/>
    <property type="molecule type" value="Genomic_DNA"/>
</dbReference>
<evidence type="ECO:0000313" key="2">
    <source>
        <dbReference type="EMBL" id="QDV24035.1"/>
    </source>
</evidence>
<gene>
    <name evidence="2" type="ORF">Q31a_23480</name>
</gene>
<dbReference type="Gene3D" id="3.20.80.10">
    <property type="entry name" value="Regulatory factor, effector binding domain"/>
    <property type="match status" value="1"/>
</dbReference>
<feature type="domain" description="AraC effector-binding" evidence="1">
    <location>
        <begin position="157"/>
        <end position="310"/>
    </location>
</feature>